<keyword evidence="3" id="KW-1185">Reference proteome</keyword>
<gene>
    <name evidence="2" type="ORF">A8708_28655</name>
</gene>
<dbReference type="InterPro" id="IPR036237">
    <property type="entry name" value="Xyl_isomerase-like_sf"/>
</dbReference>
<dbReference type="SUPFAM" id="SSF51658">
    <property type="entry name" value="Xylose isomerase-like"/>
    <property type="match status" value="1"/>
</dbReference>
<evidence type="ECO:0000259" key="1">
    <source>
        <dbReference type="Pfam" id="PF01261"/>
    </source>
</evidence>
<dbReference type="InterPro" id="IPR050312">
    <property type="entry name" value="IolE/XylAMocC-like"/>
</dbReference>
<dbReference type="Gene3D" id="3.20.20.150">
    <property type="entry name" value="Divalent-metal-dependent TIM barrel enzymes"/>
    <property type="match status" value="1"/>
</dbReference>
<evidence type="ECO:0000313" key="3">
    <source>
        <dbReference type="Proteomes" id="UP000078454"/>
    </source>
</evidence>
<reference evidence="2 3" key="1">
    <citation type="submission" date="2016-05" db="EMBL/GenBank/DDBJ databases">
        <title>Paenibacillus sp. 1ZS3-15 nov., isolated from the rhizosphere soil.</title>
        <authorList>
            <person name="Zhang X.X."/>
            <person name="Zhang J."/>
        </authorList>
    </citation>
    <scope>NUCLEOTIDE SEQUENCE [LARGE SCALE GENOMIC DNA]</scope>
    <source>
        <strain evidence="2 3">1ZS3-15</strain>
    </source>
</reference>
<dbReference type="PANTHER" id="PTHR12110">
    <property type="entry name" value="HYDROXYPYRUVATE ISOMERASE"/>
    <property type="match status" value="1"/>
</dbReference>
<feature type="domain" description="Xylose isomerase-like TIM barrel" evidence="1">
    <location>
        <begin position="25"/>
        <end position="248"/>
    </location>
</feature>
<protein>
    <submittedName>
        <fullName evidence="2">Sugar phosphate isomerase</fullName>
    </submittedName>
</protein>
<evidence type="ECO:0000313" key="2">
    <source>
        <dbReference type="EMBL" id="OAS17983.1"/>
    </source>
</evidence>
<comment type="caution">
    <text evidence="2">The sequence shown here is derived from an EMBL/GenBank/DDBJ whole genome shotgun (WGS) entry which is preliminary data.</text>
</comment>
<dbReference type="Pfam" id="PF01261">
    <property type="entry name" value="AP_endonuc_2"/>
    <property type="match status" value="1"/>
</dbReference>
<name>A0A198AAK6_9BACL</name>
<dbReference type="STRING" id="1850517.A8708_28655"/>
<dbReference type="PANTHER" id="PTHR12110:SF41">
    <property type="entry name" value="INOSOSE DEHYDRATASE"/>
    <property type="match status" value="1"/>
</dbReference>
<dbReference type="GO" id="GO:0016853">
    <property type="term" value="F:isomerase activity"/>
    <property type="evidence" value="ECO:0007669"/>
    <property type="project" value="UniProtKB-KW"/>
</dbReference>
<dbReference type="OrthoDB" id="9798407at2"/>
<dbReference type="RefSeq" id="WP_068665098.1">
    <property type="nucleotide sequence ID" value="NZ_LYPB01000069.1"/>
</dbReference>
<accession>A0A198AAK6</accession>
<dbReference type="Proteomes" id="UP000078454">
    <property type="component" value="Unassembled WGS sequence"/>
</dbReference>
<sequence>MNKMGIGLQLYTLRNEMNQDVATTLQKVAEMGYEGVEFAGYYNFSPEQLEKLLNNLSLQAIGSHVSMDRLRNHLAEEIAMNVAIGSRYVICPGINQEERQSLPETVAFFNKCSEQFRKHGIAFGFHNHYVEFTEAYGDQIWFDAFFGSMSPENMKSELDVCWVHKAGCDPIAYLEKYAGRVPLLHLKDIRKFADGTYQTLELGRGEMNLPAIMRAAEKAGTRWLIVEQDDCDLPALESVQISMNWLRQNYTFMEVI</sequence>
<proteinExistence type="predicted"/>
<dbReference type="EMBL" id="LYPB01000069">
    <property type="protein sequence ID" value="OAS17983.1"/>
    <property type="molecule type" value="Genomic_DNA"/>
</dbReference>
<dbReference type="AlphaFoldDB" id="A0A198AAK6"/>
<organism evidence="2 3">
    <name type="scientific">Paenibacillus oryzisoli</name>
    <dbReference type="NCBI Taxonomy" id="1850517"/>
    <lineage>
        <taxon>Bacteria</taxon>
        <taxon>Bacillati</taxon>
        <taxon>Bacillota</taxon>
        <taxon>Bacilli</taxon>
        <taxon>Bacillales</taxon>
        <taxon>Paenibacillaceae</taxon>
        <taxon>Paenibacillus</taxon>
    </lineage>
</organism>
<keyword evidence="2" id="KW-0413">Isomerase</keyword>
<dbReference type="InterPro" id="IPR013022">
    <property type="entry name" value="Xyl_isomerase-like_TIM-brl"/>
</dbReference>